<comment type="pathway">
    <text evidence="2 15">Amino-acid degradation; L-phenylalanine degradation; acetoacetate and fumarate from L-phenylalanine: step 6/6.</text>
</comment>
<feature type="binding site" evidence="14">
    <location>
        <position position="231"/>
    </location>
    <ligand>
        <name>Ca(2+)</name>
        <dbReference type="ChEBI" id="CHEBI:29108"/>
    </ligand>
</feature>
<dbReference type="GO" id="GO:0006572">
    <property type="term" value="P:L-tyrosine catabolic process"/>
    <property type="evidence" value="ECO:0007669"/>
    <property type="project" value="UniProtKB-UniRule"/>
</dbReference>
<dbReference type="GO" id="GO:1902000">
    <property type="term" value="P:homogentisate catabolic process"/>
    <property type="evidence" value="ECO:0007669"/>
    <property type="project" value="TreeGrafter"/>
</dbReference>
<dbReference type="AlphaFoldDB" id="A0AAW2HDK6"/>
<feature type="binding site" evidence="13">
    <location>
        <position position="347"/>
    </location>
    <ligand>
        <name>substrate</name>
    </ligand>
</feature>
<dbReference type="FunFam" id="3.90.850.10:FF:000004">
    <property type="entry name" value="Fumarylacetoacetase"/>
    <property type="match status" value="1"/>
</dbReference>
<evidence type="ECO:0000256" key="2">
    <source>
        <dbReference type="ARBA" id="ARBA00004782"/>
    </source>
</evidence>
<evidence type="ECO:0000256" key="4">
    <source>
        <dbReference type="ARBA" id="ARBA00012094"/>
    </source>
</evidence>
<dbReference type="NCBIfam" id="TIGR01266">
    <property type="entry name" value="fum_ac_acetase"/>
    <property type="match status" value="1"/>
</dbReference>
<evidence type="ECO:0000256" key="9">
    <source>
        <dbReference type="ARBA" id="ARBA00022842"/>
    </source>
</evidence>
<evidence type="ECO:0000256" key="15">
    <source>
        <dbReference type="RuleBase" id="RU366008"/>
    </source>
</evidence>
<dbReference type="GO" id="GO:0046872">
    <property type="term" value="F:metal ion binding"/>
    <property type="evidence" value="ECO:0007669"/>
    <property type="project" value="UniProtKB-UniRule"/>
</dbReference>
<dbReference type="Pfam" id="PF01557">
    <property type="entry name" value="FAA_hydrolase"/>
    <property type="match status" value="1"/>
</dbReference>
<dbReference type="InterPro" id="IPR015377">
    <property type="entry name" value="Fumarylacetoacetase_N"/>
</dbReference>
<evidence type="ECO:0000256" key="13">
    <source>
        <dbReference type="PIRSR" id="PIRSR605959-2"/>
    </source>
</evidence>
<dbReference type="PANTHER" id="PTHR43069">
    <property type="entry name" value="FUMARYLACETOACETASE"/>
    <property type="match status" value="1"/>
</dbReference>
<feature type="binding site" evidence="14">
    <location>
        <position position="255"/>
    </location>
    <ligand>
        <name>Mg(2+)</name>
        <dbReference type="ChEBI" id="CHEBI:18420"/>
    </ligand>
</feature>
<dbReference type="InterPro" id="IPR036462">
    <property type="entry name" value="Fumarylacetoacetase_N_sf"/>
</dbReference>
<evidence type="ECO:0000256" key="7">
    <source>
        <dbReference type="ARBA" id="ARBA00022801"/>
    </source>
</evidence>
<evidence type="ECO:0000256" key="3">
    <source>
        <dbReference type="ARBA" id="ARBA00010211"/>
    </source>
</evidence>
<protein>
    <recommendedName>
        <fullName evidence="5 15">Fumarylacetoacetase</fullName>
        <ecNumber evidence="4 15">3.7.1.2</ecNumber>
    </recommendedName>
    <alternativeName>
        <fullName evidence="15">Fumarylacetoacetate hydrolase</fullName>
    </alternativeName>
</protein>
<dbReference type="GO" id="GO:0006559">
    <property type="term" value="P:L-phenylalanine catabolic process"/>
    <property type="evidence" value="ECO:0007669"/>
    <property type="project" value="UniProtKB-UniRule"/>
</dbReference>
<feature type="binding site" evidence="13">
    <location>
        <position position="139"/>
    </location>
    <ligand>
        <name>substrate</name>
    </ligand>
</feature>
<keyword evidence="7 15" id="KW-0378">Hydrolase</keyword>
<feature type="binding site" evidence="13">
    <location>
        <position position="242"/>
    </location>
    <ligand>
        <name>substrate</name>
    </ligand>
</feature>
<feature type="domain" description="Fumarylacetoacetase N-terminal" evidence="17">
    <location>
        <begin position="15"/>
        <end position="115"/>
    </location>
</feature>
<dbReference type="InterPro" id="IPR011234">
    <property type="entry name" value="Fumarylacetoacetase-like_C"/>
</dbReference>
<dbReference type="SUPFAM" id="SSF63433">
    <property type="entry name" value="Fumarylacetoacetate hydrolase, FAH, N-terminal domain"/>
    <property type="match status" value="1"/>
</dbReference>
<evidence type="ECO:0000256" key="10">
    <source>
        <dbReference type="ARBA" id="ARBA00022878"/>
    </source>
</evidence>
<evidence type="ECO:0000256" key="14">
    <source>
        <dbReference type="PIRSR" id="PIRSR605959-3"/>
    </source>
</evidence>
<evidence type="ECO:0000313" key="18">
    <source>
        <dbReference type="EMBL" id="KAL0267944.1"/>
    </source>
</evidence>
<dbReference type="PANTHER" id="PTHR43069:SF2">
    <property type="entry name" value="FUMARYLACETOACETASE"/>
    <property type="match status" value="1"/>
</dbReference>
<comment type="cofactor">
    <cofactor evidence="15">
        <name>Mg(2+)</name>
        <dbReference type="ChEBI" id="CHEBI:18420"/>
    </cofactor>
    <cofactor evidence="15">
        <name>Ca(2+)</name>
        <dbReference type="ChEBI" id="CHEBI:29108"/>
    </cofactor>
</comment>
<dbReference type="EMBL" id="JARGDH010000005">
    <property type="protein sequence ID" value="KAL0267944.1"/>
    <property type="molecule type" value="Genomic_DNA"/>
</dbReference>
<keyword evidence="10 15" id="KW-0828">Tyrosine catabolism</keyword>
<proteinExistence type="inferred from homology"/>
<feature type="binding site" evidence="14">
    <location>
        <position position="231"/>
    </location>
    <ligand>
        <name>Mg(2+)</name>
        <dbReference type="ChEBI" id="CHEBI:18420"/>
    </ligand>
</feature>
<evidence type="ECO:0000259" key="17">
    <source>
        <dbReference type="Pfam" id="PF09298"/>
    </source>
</evidence>
<keyword evidence="9 14" id="KW-0460">Magnesium</keyword>
<comment type="caution">
    <text evidence="18">The sequence shown here is derived from an EMBL/GenBank/DDBJ whole genome shotgun (WGS) entry which is preliminary data.</text>
</comment>
<comment type="catalytic activity">
    <reaction evidence="1 15">
        <text>4-fumarylacetoacetate + H2O = acetoacetate + fumarate + H(+)</text>
        <dbReference type="Rhea" id="RHEA:10244"/>
        <dbReference type="ChEBI" id="CHEBI:13705"/>
        <dbReference type="ChEBI" id="CHEBI:15377"/>
        <dbReference type="ChEBI" id="CHEBI:15378"/>
        <dbReference type="ChEBI" id="CHEBI:18034"/>
        <dbReference type="ChEBI" id="CHEBI:29806"/>
        <dbReference type="EC" id="3.7.1.2"/>
    </reaction>
</comment>
<dbReference type="Pfam" id="PF09298">
    <property type="entry name" value="FAA_hydrolase_N"/>
    <property type="match status" value="1"/>
</dbReference>
<dbReference type="GO" id="GO:0004334">
    <property type="term" value="F:fumarylacetoacetase activity"/>
    <property type="evidence" value="ECO:0007669"/>
    <property type="project" value="UniProtKB-UniRule"/>
</dbReference>
<dbReference type="InterPro" id="IPR036663">
    <property type="entry name" value="Fumarylacetoacetase_C_sf"/>
</dbReference>
<feature type="binding site" evidence="13">
    <location>
        <position position="238"/>
    </location>
    <ligand>
        <name>substrate</name>
    </ligand>
</feature>
<evidence type="ECO:0000256" key="1">
    <source>
        <dbReference type="ARBA" id="ARBA00000353"/>
    </source>
</evidence>
<keyword evidence="11 15" id="KW-0585">Phenylalanine catabolism</keyword>
<feature type="binding site" evidence="14">
    <location>
        <position position="198"/>
    </location>
    <ligand>
        <name>Ca(2+)</name>
        <dbReference type="ChEBI" id="CHEBI:29108"/>
    </ligand>
</feature>
<comment type="similarity">
    <text evidence="3 15">Belongs to the FAH family.</text>
</comment>
<gene>
    <name evidence="18" type="ORF">PYX00_010068</name>
</gene>
<dbReference type="SUPFAM" id="SSF56529">
    <property type="entry name" value="FAH"/>
    <property type="match status" value="1"/>
</dbReference>
<feature type="domain" description="Fumarylacetoacetase-like C-terminal" evidence="16">
    <location>
        <begin position="145"/>
        <end position="406"/>
    </location>
</feature>
<evidence type="ECO:0000256" key="6">
    <source>
        <dbReference type="ARBA" id="ARBA00022723"/>
    </source>
</evidence>
<feature type="binding site" evidence="14">
    <location>
        <position position="251"/>
    </location>
    <ligand>
        <name>Mg(2+)</name>
        <dbReference type="ChEBI" id="CHEBI:18420"/>
    </ligand>
</feature>
<feature type="binding site" evidence="14">
    <location>
        <position position="123"/>
    </location>
    <ligand>
        <name>Ca(2+)</name>
        <dbReference type="ChEBI" id="CHEBI:29108"/>
    </ligand>
</feature>
<dbReference type="Gene3D" id="3.90.850.10">
    <property type="entry name" value="Fumarylacetoacetase-like, C-terminal domain"/>
    <property type="match status" value="1"/>
</dbReference>
<evidence type="ECO:0000256" key="5">
    <source>
        <dbReference type="ARBA" id="ARBA00014741"/>
    </source>
</evidence>
<dbReference type="EC" id="3.7.1.2" evidence="4 15"/>
<evidence type="ECO:0000256" key="12">
    <source>
        <dbReference type="PIRSR" id="PIRSR605959-1"/>
    </source>
</evidence>
<feature type="active site" description="Proton acceptor" evidence="12">
    <location>
        <position position="130"/>
    </location>
</feature>
<evidence type="ECO:0000256" key="8">
    <source>
        <dbReference type="ARBA" id="ARBA00022837"/>
    </source>
</evidence>
<keyword evidence="6 14" id="KW-0479">Metal-binding</keyword>
<organism evidence="18">
    <name type="scientific">Menopon gallinae</name>
    <name type="common">poultry shaft louse</name>
    <dbReference type="NCBI Taxonomy" id="328185"/>
    <lineage>
        <taxon>Eukaryota</taxon>
        <taxon>Metazoa</taxon>
        <taxon>Ecdysozoa</taxon>
        <taxon>Arthropoda</taxon>
        <taxon>Hexapoda</taxon>
        <taxon>Insecta</taxon>
        <taxon>Pterygota</taxon>
        <taxon>Neoptera</taxon>
        <taxon>Paraneoptera</taxon>
        <taxon>Psocodea</taxon>
        <taxon>Troctomorpha</taxon>
        <taxon>Phthiraptera</taxon>
        <taxon>Amblycera</taxon>
        <taxon>Menoponidae</taxon>
        <taxon>Menopon</taxon>
    </lineage>
</organism>
<sequence>MSFVQYDENCEFPIQNLPYGIFSTKNDPKPRIGVAIGRKVLDVKAISSLFEGILKENVHVFQEETLNAFMAMGRPFWKETRRVLQDLLSVNNSTLQGDLRNKVFYSQSDVTMHLPARIGDYTDFYSSIYHATNVGIMFRGPQNALMPNWKHIPVGYHGRSSSVVVSGTDIRRPLGQTLPVENADPVFGPCLLMDFELEVAFFVGGPPTKLGEPVPIEKAQDHIFGFVLMNDWSARDIQKWEYVPLGPFLAKNLGTTISPWVVTVEALEPFIVPNFQQSPTPLPYLRHNDNFNFDIKLMVELKNGSSPSTTVCHSNYRYLYWTPKQQLAHHTVTGCNINPGDLMASGTISGETSDSYGSMLELSWKGTKPIKLNDGTTRKFLQDNDEVIISGYCQGNGYRVGFGTCTGKILPARSPN</sequence>
<dbReference type="InterPro" id="IPR005959">
    <property type="entry name" value="Fumarylacetoacetase"/>
</dbReference>
<name>A0AAW2HDK6_9NEOP</name>
<reference evidence="18" key="1">
    <citation type="journal article" date="2024" name="Gigascience">
        <title>Chromosome-level genome of the poultry shaft louse Menopon gallinae provides insight into the host-switching and adaptive evolution of parasitic lice.</title>
        <authorList>
            <person name="Xu Y."/>
            <person name="Ma L."/>
            <person name="Liu S."/>
            <person name="Liang Y."/>
            <person name="Liu Q."/>
            <person name="He Z."/>
            <person name="Tian L."/>
            <person name="Duan Y."/>
            <person name="Cai W."/>
            <person name="Li H."/>
            <person name="Song F."/>
        </authorList>
    </citation>
    <scope>NUCLEOTIDE SEQUENCE</scope>
    <source>
        <strain evidence="18">Cailab_2023a</strain>
    </source>
</reference>
<feature type="binding site" evidence="14">
    <location>
        <position position="196"/>
    </location>
    <ligand>
        <name>Ca(2+)</name>
        <dbReference type="ChEBI" id="CHEBI:29108"/>
    </ligand>
</feature>
<dbReference type="FunFam" id="2.30.30.230:FF:000001">
    <property type="entry name" value="Fumarylacetoacetase"/>
    <property type="match status" value="1"/>
</dbReference>
<accession>A0AAW2HDK6</accession>
<dbReference type="Gene3D" id="2.30.30.230">
    <property type="entry name" value="Fumarylacetoacetase, N-terminal domain"/>
    <property type="match status" value="1"/>
</dbReference>
<evidence type="ECO:0000256" key="11">
    <source>
        <dbReference type="ARBA" id="ARBA00023232"/>
    </source>
</evidence>
<keyword evidence="8 14" id="KW-0106">Calcium</keyword>
<feature type="binding site" evidence="13">
    <location>
        <position position="125"/>
    </location>
    <ligand>
        <name>substrate</name>
    </ligand>
</feature>
<evidence type="ECO:0000259" key="16">
    <source>
        <dbReference type="Pfam" id="PF01557"/>
    </source>
</evidence>